<comment type="caution">
    <text evidence="2">The sequence shown here is derived from an EMBL/GenBank/DDBJ whole genome shotgun (WGS) entry which is preliminary data.</text>
</comment>
<protein>
    <submittedName>
        <fullName evidence="2">Uncharacterized protein</fullName>
    </submittedName>
</protein>
<accession>A0ABR3J950</accession>
<keyword evidence="3" id="KW-1185">Reference proteome</keyword>
<sequence>MSTRLFDNLSRLVLPSSTATSNMTTNRNAQPASNIPEDDGIEDIAGIPAEIVRQNLRVPILGAPIASPNEDPDNDTREYPTDEELARAAAAMRVADPENALGAFATLTRPHALIWLKLIGAAIPPDVVRSASMEDIIRRLRYAL</sequence>
<gene>
    <name evidence="2" type="ORF">HGRIS_008796</name>
</gene>
<evidence type="ECO:0000256" key="1">
    <source>
        <dbReference type="SAM" id="MobiDB-lite"/>
    </source>
</evidence>
<evidence type="ECO:0000313" key="2">
    <source>
        <dbReference type="EMBL" id="KAL0952184.1"/>
    </source>
</evidence>
<proteinExistence type="predicted"/>
<dbReference type="EMBL" id="JASNQZ010000011">
    <property type="protein sequence ID" value="KAL0952184.1"/>
    <property type="molecule type" value="Genomic_DNA"/>
</dbReference>
<dbReference type="Proteomes" id="UP001556367">
    <property type="component" value="Unassembled WGS sequence"/>
</dbReference>
<name>A0ABR3J950_9AGAR</name>
<reference evidence="3" key="1">
    <citation type="submission" date="2024-06" db="EMBL/GenBank/DDBJ databases">
        <title>Multi-omics analyses provide insights into the biosynthesis of the anticancer antibiotic pleurotin in Hohenbuehelia grisea.</title>
        <authorList>
            <person name="Weaver J.A."/>
            <person name="Alberti F."/>
        </authorList>
    </citation>
    <scope>NUCLEOTIDE SEQUENCE [LARGE SCALE GENOMIC DNA]</scope>
    <source>
        <strain evidence="3">T-177</strain>
    </source>
</reference>
<feature type="region of interest" description="Disordered" evidence="1">
    <location>
        <begin position="17"/>
        <end position="40"/>
    </location>
</feature>
<feature type="compositionally biased region" description="Polar residues" evidence="1">
    <location>
        <begin position="17"/>
        <end position="33"/>
    </location>
</feature>
<organism evidence="2 3">
    <name type="scientific">Hohenbuehelia grisea</name>
    <dbReference type="NCBI Taxonomy" id="104357"/>
    <lineage>
        <taxon>Eukaryota</taxon>
        <taxon>Fungi</taxon>
        <taxon>Dikarya</taxon>
        <taxon>Basidiomycota</taxon>
        <taxon>Agaricomycotina</taxon>
        <taxon>Agaricomycetes</taxon>
        <taxon>Agaricomycetidae</taxon>
        <taxon>Agaricales</taxon>
        <taxon>Pleurotineae</taxon>
        <taxon>Pleurotaceae</taxon>
        <taxon>Hohenbuehelia</taxon>
    </lineage>
</organism>
<evidence type="ECO:0000313" key="3">
    <source>
        <dbReference type="Proteomes" id="UP001556367"/>
    </source>
</evidence>